<organism evidence="2 3">
    <name type="scientific">Cyclocybe aegerita</name>
    <name type="common">Black poplar mushroom</name>
    <name type="synonym">Agrocybe aegerita</name>
    <dbReference type="NCBI Taxonomy" id="1973307"/>
    <lineage>
        <taxon>Eukaryota</taxon>
        <taxon>Fungi</taxon>
        <taxon>Dikarya</taxon>
        <taxon>Basidiomycota</taxon>
        <taxon>Agaricomycotina</taxon>
        <taxon>Agaricomycetes</taxon>
        <taxon>Agaricomycetidae</taxon>
        <taxon>Agaricales</taxon>
        <taxon>Agaricineae</taxon>
        <taxon>Bolbitiaceae</taxon>
        <taxon>Cyclocybe</taxon>
    </lineage>
</organism>
<name>A0A8S0WAQ8_CYCAE</name>
<dbReference type="Proteomes" id="UP000467700">
    <property type="component" value="Unassembled WGS sequence"/>
</dbReference>
<comment type="caution">
    <text evidence="2">The sequence shown here is derived from an EMBL/GenBank/DDBJ whole genome shotgun (WGS) entry which is preliminary data.</text>
</comment>
<feature type="region of interest" description="Disordered" evidence="1">
    <location>
        <begin position="27"/>
        <end position="128"/>
    </location>
</feature>
<feature type="compositionally biased region" description="Polar residues" evidence="1">
    <location>
        <begin position="104"/>
        <end position="128"/>
    </location>
</feature>
<evidence type="ECO:0000256" key="1">
    <source>
        <dbReference type="SAM" id="MobiDB-lite"/>
    </source>
</evidence>
<accession>A0A8S0WAQ8</accession>
<feature type="compositionally biased region" description="Polar residues" evidence="1">
    <location>
        <begin position="32"/>
        <end position="50"/>
    </location>
</feature>
<dbReference type="AlphaFoldDB" id="A0A8S0WAQ8"/>
<proteinExistence type="predicted"/>
<sequence length="128" mass="13440">MAHGIVTPLPRVVGPIDVVIFGELIPAGSTPLPLSTPATSDSDSELSLRSNPPPSATLPSSSVQLTFPLHPPPRRQLPTANHRTPTANHRTPTANHHAPHAIPSSANAYAKSSTPKRQNTKSPTTTTT</sequence>
<evidence type="ECO:0000313" key="3">
    <source>
        <dbReference type="Proteomes" id="UP000467700"/>
    </source>
</evidence>
<feature type="compositionally biased region" description="Polar residues" evidence="1">
    <location>
        <begin position="78"/>
        <end position="94"/>
    </location>
</feature>
<keyword evidence="3" id="KW-1185">Reference proteome</keyword>
<gene>
    <name evidence="2" type="ORF">AAE3_LOCUS5521</name>
</gene>
<reference evidence="2 3" key="1">
    <citation type="submission" date="2020-01" db="EMBL/GenBank/DDBJ databases">
        <authorList>
            <person name="Gupta K D."/>
        </authorList>
    </citation>
    <scope>NUCLEOTIDE SEQUENCE [LARGE SCALE GENOMIC DNA]</scope>
</reference>
<evidence type="ECO:0000313" key="2">
    <source>
        <dbReference type="EMBL" id="CAA7263326.1"/>
    </source>
</evidence>
<dbReference type="EMBL" id="CACVBS010000039">
    <property type="protein sequence ID" value="CAA7263326.1"/>
    <property type="molecule type" value="Genomic_DNA"/>
</dbReference>
<protein>
    <submittedName>
        <fullName evidence="2">Uncharacterized protein</fullName>
    </submittedName>
</protein>